<evidence type="ECO:0008006" key="4">
    <source>
        <dbReference type="Google" id="ProtNLM"/>
    </source>
</evidence>
<dbReference type="EMBL" id="CM026427">
    <property type="protein sequence ID" value="KAG0570714.1"/>
    <property type="molecule type" value="Genomic_DNA"/>
</dbReference>
<proteinExistence type="predicted"/>
<evidence type="ECO:0000256" key="1">
    <source>
        <dbReference type="SAM" id="MobiDB-lite"/>
    </source>
</evidence>
<protein>
    <recommendedName>
        <fullName evidence="4">BTB domain-containing protein</fullName>
    </recommendedName>
</protein>
<dbReference type="Proteomes" id="UP000822688">
    <property type="component" value="Chromosome 6"/>
</dbReference>
<dbReference type="PANTHER" id="PTHR31060:SF37">
    <property type="entry name" value="BTB DOMAIN-CONTAINING PROTEIN"/>
    <property type="match status" value="1"/>
</dbReference>
<gene>
    <name evidence="2" type="ORF">KC19_6G182800</name>
</gene>
<reference evidence="2 3" key="1">
    <citation type="submission" date="2020-06" db="EMBL/GenBank/DDBJ databases">
        <title>WGS assembly of Ceratodon purpureus strain R40.</title>
        <authorList>
            <person name="Carey S.B."/>
            <person name="Jenkins J."/>
            <person name="Shu S."/>
            <person name="Lovell J.T."/>
            <person name="Sreedasyam A."/>
            <person name="Maumus F."/>
            <person name="Tiley G.P."/>
            <person name="Fernandez-Pozo N."/>
            <person name="Barry K."/>
            <person name="Chen C."/>
            <person name="Wang M."/>
            <person name="Lipzen A."/>
            <person name="Daum C."/>
            <person name="Saski C.A."/>
            <person name="Payton A.C."/>
            <person name="Mcbreen J.C."/>
            <person name="Conrad R.E."/>
            <person name="Kollar L.M."/>
            <person name="Olsson S."/>
            <person name="Huttunen S."/>
            <person name="Landis J.B."/>
            <person name="Wickett N.J."/>
            <person name="Johnson M.G."/>
            <person name="Rensing S.A."/>
            <person name="Grimwood J."/>
            <person name="Schmutz J."/>
            <person name="Mcdaniel S.F."/>
        </authorList>
    </citation>
    <scope>NUCLEOTIDE SEQUENCE [LARGE SCALE GENOMIC DNA]</scope>
    <source>
        <strain evidence="2 3">R40</strain>
    </source>
</reference>
<name>A0A8T0HIQ1_CERPU</name>
<dbReference type="InterPro" id="IPR038920">
    <property type="entry name" value="At3g05675-like"/>
</dbReference>
<accession>A0A8T0HIQ1</accession>
<dbReference type="AlphaFoldDB" id="A0A8T0HIQ1"/>
<evidence type="ECO:0000313" key="3">
    <source>
        <dbReference type="Proteomes" id="UP000822688"/>
    </source>
</evidence>
<keyword evidence="3" id="KW-1185">Reference proteome</keyword>
<organism evidence="2 3">
    <name type="scientific">Ceratodon purpureus</name>
    <name type="common">Fire moss</name>
    <name type="synonym">Dicranum purpureum</name>
    <dbReference type="NCBI Taxonomy" id="3225"/>
    <lineage>
        <taxon>Eukaryota</taxon>
        <taxon>Viridiplantae</taxon>
        <taxon>Streptophyta</taxon>
        <taxon>Embryophyta</taxon>
        <taxon>Bryophyta</taxon>
        <taxon>Bryophytina</taxon>
        <taxon>Bryopsida</taxon>
        <taxon>Dicranidae</taxon>
        <taxon>Pseudoditrichales</taxon>
        <taxon>Ditrichaceae</taxon>
        <taxon>Ceratodon</taxon>
    </lineage>
</organism>
<dbReference type="PANTHER" id="PTHR31060">
    <property type="entry name" value="OSJNBA0011J08.25 PROTEIN-RELATED"/>
    <property type="match status" value="1"/>
</dbReference>
<evidence type="ECO:0000313" key="2">
    <source>
        <dbReference type="EMBL" id="KAG0570714.1"/>
    </source>
</evidence>
<feature type="region of interest" description="Disordered" evidence="1">
    <location>
        <begin position="22"/>
        <end position="41"/>
    </location>
</feature>
<sequence>MEKARFKWDDVTIILTRPTSTMDHDQGDVARKRRRLSDQEPDRVQIRAESSKLRECSRYFEACMSERWMSEQMQGEFYLVAHTEVRFYRECFTRMYSPCAEIVSVDDCIQLLKVASQIQYDEVMDIGVRYLASVPWSEEEEEQVRSFYASGQLYTTESTSDLCRRLQVDSNGEERQRKLLGLLYSMLSRSLEGASSNTLKSRRKSQEVFTVAFNAVVGASGPGKIRKLQPAALDLVTGDLKNTLNSIKNGCQEEAMLLQQTGKVCWLFSTLRGARSAQKLVEIVLRDGDIAPLLQSKFQCLVGRRKTIERSWAKMIICTIFQDVLSGQLFLKTAERLALFRRWNWILTADNFKPETPLSSTLLFRFIMGLPYAEQEEIFRSWLSSQDDPAHQADYDLSDVHSMWVKHLISQAEKRTDTHLLLDPF</sequence>
<comment type="caution">
    <text evidence="2">The sequence shown here is derived from an EMBL/GenBank/DDBJ whole genome shotgun (WGS) entry which is preliminary data.</text>
</comment>